<feature type="compositionally biased region" description="Polar residues" evidence="4">
    <location>
        <begin position="287"/>
        <end position="303"/>
    </location>
</feature>
<feature type="region of interest" description="Disordered" evidence="4">
    <location>
        <begin position="264"/>
        <end position="311"/>
    </location>
</feature>
<dbReference type="SMART" id="SM00409">
    <property type="entry name" value="IG"/>
    <property type="match status" value="1"/>
</dbReference>
<dbReference type="InterPro" id="IPR013783">
    <property type="entry name" value="Ig-like_fold"/>
</dbReference>
<dbReference type="InterPro" id="IPR013106">
    <property type="entry name" value="Ig_V-set"/>
</dbReference>
<dbReference type="InterPro" id="IPR036179">
    <property type="entry name" value="Ig-like_dom_sf"/>
</dbReference>
<evidence type="ECO:0000256" key="2">
    <source>
        <dbReference type="ARBA" id="ARBA00022692"/>
    </source>
</evidence>
<dbReference type="Gene3D" id="2.60.40.10">
    <property type="entry name" value="Immunoglobulins"/>
    <property type="match status" value="1"/>
</dbReference>
<keyword evidence="8" id="KW-1185">Reference proteome</keyword>
<dbReference type="Proteomes" id="UP001652741">
    <property type="component" value="Chromosome ssa12"/>
</dbReference>
<gene>
    <name evidence="9" type="primary">LOC106590763</name>
</gene>
<dbReference type="GeneID" id="106590763"/>
<proteinExistence type="predicted"/>
<sequence>MKILHVVSCCLLSALCVVESVITKATGVVGGQVTIQCSYADKWFVKSNDRYFCRKKCDSYNDILVQTQKNKNYIERGRYTIHDYRNGDFTVTIKNLMKSDSGTYWCGLDRYIKDSYQEVHLTVTDAPPKPSTVTSRPHFSTILPILSTTLSDISATLSNISTMFLASGDISGNSSSREGLMVWTSAGLVVMVTVLGLVLLLFYRQRRGTRRTPPLPPVSSNTQPDPTGEVDCVYEEIREADRQTDTLPVVISLVYSTVNSPTTYPAGQASTTYPASSATDSRVSSSPPTASRTQDDSIYSTAQLPKDSVESTRYPAVHLSKDTPEDAIYSTAQLPQIM</sequence>
<evidence type="ECO:0000256" key="5">
    <source>
        <dbReference type="SAM" id="Phobius"/>
    </source>
</evidence>
<accession>A0ABM3CN96</accession>
<evidence type="ECO:0000256" key="3">
    <source>
        <dbReference type="ARBA" id="ARBA00023136"/>
    </source>
</evidence>
<keyword evidence="3 5" id="KW-0472">Membrane</keyword>
<evidence type="ECO:0000256" key="6">
    <source>
        <dbReference type="SAM" id="SignalP"/>
    </source>
</evidence>
<organism evidence="8 9">
    <name type="scientific">Salmo salar</name>
    <name type="common">Atlantic salmon</name>
    <dbReference type="NCBI Taxonomy" id="8030"/>
    <lineage>
        <taxon>Eukaryota</taxon>
        <taxon>Metazoa</taxon>
        <taxon>Chordata</taxon>
        <taxon>Craniata</taxon>
        <taxon>Vertebrata</taxon>
        <taxon>Euteleostomi</taxon>
        <taxon>Actinopterygii</taxon>
        <taxon>Neopterygii</taxon>
        <taxon>Teleostei</taxon>
        <taxon>Protacanthopterygii</taxon>
        <taxon>Salmoniformes</taxon>
        <taxon>Salmonidae</taxon>
        <taxon>Salmoninae</taxon>
        <taxon>Salmo</taxon>
    </lineage>
</organism>
<evidence type="ECO:0000256" key="4">
    <source>
        <dbReference type="SAM" id="MobiDB-lite"/>
    </source>
</evidence>
<feature type="transmembrane region" description="Helical" evidence="5">
    <location>
        <begin position="180"/>
        <end position="203"/>
    </location>
</feature>
<feature type="signal peptide" evidence="6">
    <location>
        <begin position="1"/>
        <end position="20"/>
    </location>
</feature>
<evidence type="ECO:0000259" key="7">
    <source>
        <dbReference type="SMART" id="SM00409"/>
    </source>
</evidence>
<dbReference type="PANTHER" id="PTHR11860">
    <property type="entry name" value="POLYMERIC-IMMUNOGLOBULIN RECEPTOR"/>
    <property type="match status" value="1"/>
</dbReference>
<dbReference type="Pfam" id="PF07686">
    <property type="entry name" value="V-set"/>
    <property type="match status" value="1"/>
</dbReference>
<dbReference type="InterPro" id="IPR003599">
    <property type="entry name" value="Ig_sub"/>
</dbReference>
<keyword evidence="6" id="KW-0732">Signal</keyword>
<evidence type="ECO:0000256" key="1">
    <source>
        <dbReference type="ARBA" id="ARBA00004370"/>
    </source>
</evidence>
<keyword evidence="5" id="KW-1133">Transmembrane helix</keyword>
<dbReference type="PANTHER" id="PTHR11860:SF87">
    <property type="entry name" value="CMRF35-LIKE MOLECULE 8"/>
    <property type="match status" value="1"/>
</dbReference>
<feature type="chain" id="PRO_5046849060" evidence="6">
    <location>
        <begin position="21"/>
        <end position="338"/>
    </location>
</feature>
<dbReference type="RefSeq" id="XP_045548043.1">
    <property type="nucleotide sequence ID" value="XM_045692087.1"/>
</dbReference>
<protein>
    <submittedName>
        <fullName evidence="9">CMRF35-like molecule 1</fullName>
    </submittedName>
</protein>
<dbReference type="SUPFAM" id="SSF48726">
    <property type="entry name" value="Immunoglobulin"/>
    <property type="match status" value="1"/>
</dbReference>
<reference evidence="9" key="1">
    <citation type="submission" date="2025-08" db="UniProtKB">
        <authorList>
            <consortium name="RefSeq"/>
        </authorList>
    </citation>
    <scope>IDENTIFICATION</scope>
</reference>
<keyword evidence="2 5" id="KW-0812">Transmembrane</keyword>
<evidence type="ECO:0000313" key="9">
    <source>
        <dbReference type="RefSeq" id="XP_045548043.1"/>
    </source>
</evidence>
<comment type="subcellular location">
    <subcellularLocation>
        <location evidence="1">Membrane</location>
    </subcellularLocation>
</comment>
<dbReference type="InterPro" id="IPR050671">
    <property type="entry name" value="CD300_family_receptors"/>
</dbReference>
<feature type="compositionally biased region" description="Polar residues" evidence="4">
    <location>
        <begin position="264"/>
        <end position="275"/>
    </location>
</feature>
<feature type="domain" description="Immunoglobulin" evidence="7">
    <location>
        <begin position="22"/>
        <end position="124"/>
    </location>
</feature>
<feature type="compositionally biased region" description="Low complexity" evidence="4">
    <location>
        <begin position="276"/>
        <end position="286"/>
    </location>
</feature>
<evidence type="ECO:0000313" key="8">
    <source>
        <dbReference type="Proteomes" id="UP001652741"/>
    </source>
</evidence>
<name>A0ABM3CN96_SALSA</name>